<sequence length="167" mass="18004">MTTVAEQVELAAYGFECAAGSRDPGPAFAMAMRAACRGAVTGVLPAEDYRRLAPLVDAAERSLAAANPMLVPSIEDQASNSDCLDDLLRFWAEPADARTQWHPDFLRGLVALILQLASRVEDASLEAIAVRGVRHRPTLSVERASAPRSETTSEMIDADLSCPQTRH</sequence>
<reference evidence="2 3" key="1">
    <citation type="journal article" date="2021" name="Front. Microbiol.">
        <title>Comprehensive Comparative Genomics and Phenotyping of Methylobacterium Species.</title>
        <authorList>
            <person name="Alessa O."/>
            <person name="Ogura Y."/>
            <person name="Fujitani Y."/>
            <person name="Takami H."/>
            <person name="Hayashi T."/>
            <person name="Sahin N."/>
            <person name="Tani A."/>
        </authorList>
    </citation>
    <scope>NUCLEOTIDE SEQUENCE [LARGE SCALE GENOMIC DNA]</scope>
    <source>
        <strain evidence="2 3">DSM 23679</strain>
    </source>
</reference>
<feature type="region of interest" description="Disordered" evidence="1">
    <location>
        <begin position="139"/>
        <end position="167"/>
    </location>
</feature>
<evidence type="ECO:0000313" key="3">
    <source>
        <dbReference type="Proteomes" id="UP001055117"/>
    </source>
</evidence>
<evidence type="ECO:0000313" key="2">
    <source>
        <dbReference type="EMBL" id="GJD46802.1"/>
    </source>
</evidence>
<dbReference type="RefSeq" id="WP_238273095.1">
    <property type="nucleotide sequence ID" value="NZ_BPQG01000095.1"/>
</dbReference>
<proteinExistence type="predicted"/>
<organism evidence="2 3">
    <name type="scientific">Methylobacterium cerastii</name>
    <dbReference type="NCBI Taxonomy" id="932741"/>
    <lineage>
        <taxon>Bacteria</taxon>
        <taxon>Pseudomonadati</taxon>
        <taxon>Pseudomonadota</taxon>
        <taxon>Alphaproteobacteria</taxon>
        <taxon>Hyphomicrobiales</taxon>
        <taxon>Methylobacteriaceae</taxon>
        <taxon>Methylobacterium</taxon>
    </lineage>
</organism>
<evidence type="ECO:0000256" key="1">
    <source>
        <dbReference type="SAM" id="MobiDB-lite"/>
    </source>
</evidence>
<accession>A0ABQ4QNM7</accession>
<keyword evidence="3" id="KW-1185">Reference proteome</keyword>
<comment type="caution">
    <text evidence="2">The sequence shown here is derived from an EMBL/GenBank/DDBJ whole genome shotgun (WGS) entry which is preliminary data.</text>
</comment>
<protein>
    <submittedName>
        <fullName evidence="2">Uncharacterized protein</fullName>
    </submittedName>
</protein>
<gene>
    <name evidence="2" type="ORF">AFCDBAGC_4686</name>
</gene>
<dbReference type="Proteomes" id="UP001055117">
    <property type="component" value="Unassembled WGS sequence"/>
</dbReference>
<name>A0ABQ4QNM7_9HYPH</name>
<dbReference type="EMBL" id="BPQG01000095">
    <property type="protein sequence ID" value="GJD46802.1"/>
    <property type="molecule type" value="Genomic_DNA"/>
</dbReference>